<gene>
    <name evidence="2" type="ORF">S12H4_54724</name>
</gene>
<feature type="non-terminal residue" evidence="2">
    <location>
        <position position="1"/>
    </location>
</feature>
<comment type="caution">
    <text evidence="2">The sequence shown here is derived from an EMBL/GenBank/DDBJ whole genome shotgun (WGS) entry which is preliminary data.</text>
</comment>
<dbReference type="InterPro" id="IPR026444">
    <property type="entry name" value="Secre_tail"/>
</dbReference>
<proteinExistence type="predicted"/>
<accession>X1VEJ9</accession>
<dbReference type="NCBIfam" id="TIGR04183">
    <property type="entry name" value="Por_Secre_tail"/>
    <property type="match status" value="1"/>
</dbReference>
<name>X1VEJ9_9ZZZZ</name>
<dbReference type="AlphaFoldDB" id="X1VEJ9"/>
<reference evidence="2" key="1">
    <citation type="journal article" date="2014" name="Front. Microbiol.">
        <title>High frequency of phylogenetically diverse reductive dehalogenase-homologous genes in deep subseafloor sedimentary metagenomes.</title>
        <authorList>
            <person name="Kawai M."/>
            <person name="Futagami T."/>
            <person name="Toyoda A."/>
            <person name="Takaki Y."/>
            <person name="Nishi S."/>
            <person name="Hori S."/>
            <person name="Arai W."/>
            <person name="Tsubouchi T."/>
            <person name="Morono Y."/>
            <person name="Uchiyama I."/>
            <person name="Ito T."/>
            <person name="Fujiyama A."/>
            <person name="Inagaki F."/>
            <person name="Takami H."/>
        </authorList>
    </citation>
    <scope>NUCLEOTIDE SEQUENCE</scope>
    <source>
        <strain evidence="2">Expedition CK06-06</strain>
    </source>
</reference>
<sequence>GSGYTYHTYTFYASPYNSDAGATYTWILNPLLGNSVHPYGYYADIAFYNPYGFYQVITRAENTCGMTNYAWTGISISGNKSYSLFPNPADDYVEISIEESKMVENNINEYEVRIYNGMKIMVSQIKTRKPTLRINTRQFVSGVYFVHFIFNGKLQVEQLVISH</sequence>
<evidence type="ECO:0000259" key="1">
    <source>
        <dbReference type="Pfam" id="PF18962"/>
    </source>
</evidence>
<protein>
    <recommendedName>
        <fullName evidence="1">Secretion system C-terminal sorting domain-containing protein</fullName>
    </recommendedName>
</protein>
<evidence type="ECO:0000313" key="2">
    <source>
        <dbReference type="EMBL" id="GAJ12601.1"/>
    </source>
</evidence>
<dbReference type="EMBL" id="BARW01035019">
    <property type="protein sequence ID" value="GAJ12601.1"/>
    <property type="molecule type" value="Genomic_DNA"/>
</dbReference>
<feature type="domain" description="Secretion system C-terminal sorting" evidence="1">
    <location>
        <begin position="84"/>
        <end position="161"/>
    </location>
</feature>
<dbReference type="Pfam" id="PF18962">
    <property type="entry name" value="Por_Secre_tail"/>
    <property type="match status" value="1"/>
</dbReference>
<organism evidence="2">
    <name type="scientific">marine sediment metagenome</name>
    <dbReference type="NCBI Taxonomy" id="412755"/>
    <lineage>
        <taxon>unclassified sequences</taxon>
        <taxon>metagenomes</taxon>
        <taxon>ecological metagenomes</taxon>
    </lineage>
</organism>